<keyword evidence="4" id="KW-1185">Reference proteome</keyword>
<accession>A0ABS3WR64</accession>
<gene>
    <name evidence="3" type="ORF">JW592_09040</name>
</gene>
<feature type="signal peptide" evidence="2">
    <location>
        <begin position="1"/>
        <end position="30"/>
    </location>
</feature>
<evidence type="ECO:0008006" key="5">
    <source>
        <dbReference type="Google" id="ProtNLM"/>
    </source>
</evidence>
<reference evidence="3 4" key="1">
    <citation type="submission" date="2021-02" db="EMBL/GenBank/DDBJ databases">
        <title>Streptomyces spirodelae sp. nov., isolated from duckweed.</title>
        <authorList>
            <person name="Saimee Y."/>
            <person name="Duangmal K."/>
        </authorList>
    </citation>
    <scope>NUCLEOTIDE SEQUENCE [LARGE SCALE GENOMIC DNA]</scope>
    <source>
        <strain evidence="3 4">DW4-2</strain>
    </source>
</reference>
<keyword evidence="2" id="KW-0732">Signal</keyword>
<protein>
    <recommendedName>
        <fullName evidence="5">Secreted protein</fullName>
    </recommendedName>
</protein>
<feature type="chain" id="PRO_5045245440" description="Secreted protein" evidence="2">
    <location>
        <begin position="31"/>
        <end position="123"/>
    </location>
</feature>
<comment type="caution">
    <text evidence="3">The sequence shown here is derived from an EMBL/GenBank/DDBJ whole genome shotgun (WGS) entry which is preliminary data.</text>
</comment>
<sequence>MRRCVTVIRTCVSALALLLSVLLTVDCAEARPAPPGGTEVATGTASAPVADETEHGADDCHPRRTVRHQQTPPAPGERPLYAGGRQARSLAADFPAALPGNGSAGMPWRRSVEVPVLHQVLRH</sequence>
<evidence type="ECO:0000313" key="3">
    <source>
        <dbReference type="EMBL" id="MBO8185606.1"/>
    </source>
</evidence>
<dbReference type="EMBL" id="JAFFZN010000006">
    <property type="protein sequence ID" value="MBO8185606.1"/>
    <property type="molecule type" value="Genomic_DNA"/>
</dbReference>
<organism evidence="3 4">
    <name type="scientific">Streptomyces spirodelae</name>
    <dbReference type="NCBI Taxonomy" id="2812904"/>
    <lineage>
        <taxon>Bacteria</taxon>
        <taxon>Bacillati</taxon>
        <taxon>Actinomycetota</taxon>
        <taxon>Actinomycetes</taxon>
        <taxon>Kitasatosporales</taxon>
        <taxon>Streptomycetaceae</taxon>
        <taxon>Streptomyces</taxon>
    </lineage>
</organism>
<dbReference type="Proteomes" id="UP001518976">
    <property type="component" value="Unassembled WGS sequence"/>
</dbReference>
<evidence type="ECO:0000313" key="4">
    <source>
        <dbReference type="Proteomes" id="UP001518976"/>
    </source>
</evidence>
<feature type="compositionally biased region" description="Basic and acidic residues" evidence="1">
    <location>
        <begin position="52"/>
        <end position="62"/>
    </location>
</feature>
<name>A0ABS3WR64_9ACTN</name>
<dbReference type="RefSeq" id="WP_209264421.1">
    <property type="nucleotide sequence ID" value="NZ_JAFFZN010000006.1"/>
</dbReference>
<feature type="region of interest" description="Disordered" evidence="1">
    <location>
        <begin position="31"/>
        <end position="85"/>
    </location>
</feature>
<evidence type="ECO:0000256" key="2">
    <source>
        <dbReference type="SAM" id="SignalP"/>
    </source>
</evidence>
<evidence type="ECO:0000256" key="1">
    <source>
        <dbReference type="SAM" id="MobiDB-lite"/>
    </source>
</evidence>
<proteinExistence type="predicted"/>